<dbReference type="EMBL" id="MN740746">
    <property type="protein sequence ID" value="QHU09851.1"/>
    <property type="molecule type" value="Genomic_DNA"/>
</dbReference>
<protein>
    <submittedName>
        <fullName evidence="1">Uncharacterized protein</fullName>
    </submittedName>
</protein>
<reference evidence="1" key="1">
    <citation type="journal article" date="2020" name="Nature">
        <title>Giant virus diversity and host interactions through global metagenomics.</title>
        <authorList>
            <person name="Schulz F."/>
            <person name="Roux S."/>
            <person name="Paez-Espino D."/>
            <person name="Jungbluth S."/>
            <person name="Walsh D.A."/>
            <person name="Denef V.J."/>
            <person name="McMahon K.D."/>
            <person name="Konstantinidis K.T."/>
            <person name="Eloe-Fadrosh E.A."/>
            <person name="Kyrpides N.C."/>
            <person name="Woyke T."/>
        </authorList>
    </citation>
    <scope>NUCLEOTIDE SEQUENCE</scope>
    <source>
        <strain evidence="1">GVMAG-S-1101164-164</strain>
    </source>
</reference>
<organism evidence="1">
    <name type="scientific">viral metagenome</name>
    <dbReference type="NCBI Taxonomy" id="1070528"/>
    <lineage>
        <taxon>unclassified sequences</taxon>
        <taxon>metagenomes</taxon>
        <taxon>organismal metagenomes</taxon>
    </lineage>
</organism>
<proteinExistence type="predicted"/>
<sequence length="108" mass="12520">MMNDYISNSFKLSNNELEGVIAGYNDNQTPNWDVFISIYWKYNHQLDTYDGGLGFLDLLYKKLHHNHPDWDVDVLKVQIRTSPDPESAYSGVIQNMLSDPADRMMYGL</sequence>
<accession>A0A6C0JY42</accession>
<evidence type="ECO:0000313" key="1">
    <source>
        <dbReference type="EMBL" id="QHU09851.1"/>
    </source>
</evidence>
<name>A0A6C0JY42_9ZZZZ</name>
<dbReference type="AlphaFoldDB" id="A0A6C0JY42"/>